<reference evidence="4" key="1">
    <citation type="journal article" date="2019" name="Int. J. Syst. Evol. Microbiol.">
        <title>The Global Catalogue of Microorganisms (GCM) 10K type strain sequencing project: providing services to taxonomists for standard genome sequencing and annotation.</title>
        <authorList>
            <consortium name="The Broad Institute Genomics Platform"/>
            <consortium name="The Broad Institute Genome Sequencing Center for Infectious Disease"/>
            <person name="Wu L."/>
            <person name="Ma J."/>
        </authorList>
    </citation>
    <scope>NUCLEOTIDE SEQUENCE [LARGE SCALE GENOMIC DNA]</scope>
    <source>
        <strain evidence="4">CGMCC-1.15741</strain>
    </source>
</reference>
<sequence>MNTLDPVKARRPLSWRLGRPPKPRQQAVIDIGSNSVRLIVYHITGRSIVPRINEKVMAGLGNGVSETGKLYPEGVKSALTALSRYEAICASIGVTDIRAIATAAVREADDGKDFCDEVLDTTGIRVRVLTGAEEAHFAALGVVAALRKPTGLIGDLGGSSLELVKCNEGKLATGKTYRVGPLALQAASKSSPADIQARIDKELQSQGKIPKADVFYAVGGAWRAFAKVYMHYKHYSLHVLQSYSIPADEAVALCDLLIDPKSKVQSLAKSVAGKRYANLNLTAQALKSVLLACGANRMTISAYGVREGLVFDSMEEEYKGLDPMLAGITSLARPDTSQVHFSSGLREFMQGVLSTLEPVFGEDGKTDMRLITACFILADIGAIMHPDHRADIARQIVLRGPYTGIDHAGRVFMGLVTGFRYNRKFHLTQLEHNTLSVEQVQRAKEIASLIRVAAEFSCRTERILKRGYLSVEDGKLILNIRPRYKQLVSESVLRRLGQAANILGLEPEVPVL</sequence>
<dbReference type="InterPro" id="IPR048951">
    <property type="entry name" value="Ppx_C"/>
</dbReference>
<name>A0ABW1SF25_9PROT</name>
<organism evidence="3 4">
    <name type="scientific">Ponticaulis profundi</name>
    <dbReference type="NCBI Taxonomy" id="2665222"/>
    <lineage>
        <taxon>Bacteria</taxon>
        <taxon>Pseudomonadati</taxon>
        <taxon>Pseudomonadota</taxon>
        <taxon>Alphaproteobacteria</taxon>
        <taxon>Hyphomonadales</taxon>
        <taxon>Hyphomonadaceae</taxon>
        <taxon>Ponticaulis</taxon>
    </lineage>
</organism>
<comment type="caution">
    <text evidence="3">The sequence shown here is derived from an EMBL/GenBank/DDBJ whole genome shotgun (WGS) entry which is preliminary data.</text>
</comment>
<dbReference type="InterPro" id="IPR050273">
    <property type="entry name" value="GppA/Ppx_hydrolase"/>
</dbReference>
<dbReference type="SUPFAM" id="SSF53067">
    <property type="entry name" value="Actin-like ATPase domain"/>
    <property type="match status" value="2"/>
</dbReference>
<evidence type="ECO:0008006" key="5">
    <source>
        <dbReference type="Google" id="ProtNLM"/>
    </source>
</evidence>
<dbReference type="Proteomes" id="UP001596303">
    <property type="component" value="Unassembled WGS sequence"/>
</dbReference>
<dbReference type="Gene3D" id="3.30.420.40">
    <property type="match status" value="1"/>
</dbReference>
<dbReference type="EMBL" id="JBHSSW010000066">
    <property type="protein sequence ID" value="MFC6200141.1"/>
    <property type="molecule type" value="Genomic_DNA"/>
</dbReference>
<dbReference type="RefSeq" id="WP_377382138.1">
    <property type="nucleotide sequence ID" value="NZ_JBHSSW010000066.1"/>
</dbReference>
<feature type="domain" description="Exopolyphosphatase C-terminal" evidence="2">
    <location>
        <begin position="362"/>
        <end position="504"/>
    </location>
</feature>
<keyword evidence="4" id="KW-1185">Reference proteome</keyword>
<dbReference type="CDD" id="cd24052">
    <property type="entry name" value="ASKHA_NBD_HpPPX-GppA-like"/>
    <property type="match status" value="1"/>
</dbReference>
<dbReference type="InterPro" id="IPR043129">
    <property type="entry name" value="ATPase_NBD"/>
</dbReference>
<evidence type="ECO:0000259" key="1">
    <source>
        <dbReference type="Pfam" id="PF02541"/>
    </source>
</evidence>
<proteinExistence type="predicted"/>
<dbReference type="PANTHER" id="PTHR30005:SF0">
    <property type="entry name" value="RETROGRADE REGULATION PROTEIN 2"/>
    <property type="match status" value="1"/>
</dbReference>
<evidence type="ECO:0000313" key="4">
    <source>
        <dbReference type="Proteomes" id="UP001596303"/>
    </source>
</evidence>
<dbReference type="Gene3D" id="1.10.3210.10">
    <property type="entry name" value="Hypothetical protein af1432"/>
    <property type="match status" value="1"/>
</dbReference>
<gene>
    <name evidence="3" type="ORF">ACFQDM_18865</name>
</gene>
<dbReference type="PANTHER" id="PTHR30005">
    <property type="entry name" value="EXOPOLYPHOSPHATASE"/>
    <property type="match status" value="1"/>
</dbReference>
<accession>A0ABW1SF25</accession>
<evidence type="ECO:0000313" key="3">
    <source>
        <dbReference type="EMBL" id="MFC6200141.1"/>
    </source>
</evidence>
<dbReference type="InterPro" id="IPR003695">
    <property type="entry name" value="Ppx_GppA_N"/>
</dbReference>
<dbReference type="SUPFAM" id="SSF109604">
    <property type="entry name" value="HD-domain/PDEase-like"/>
    <property type="match status" value="1"/>
</dbReference>
<dbReference type="Gene3D" id="3.30.420.150">
    <property type="entry name" value="Exopolyphosphatase. Domain 2"/>
    <property type="match status" value="1"/>
</dbReference>
<feature type="domain" description="Ppx/GppA phosphatase N-terminal" evidence="1">
    <location>
        <begin position="41"/>
        <end position="316"/>
    </location>
</feature>
<dbReference type="Pfam" id="PF02541">
    <property type="entry name" value="Ppx-GppA"/>
    <property type="match status" value="1"/>
</dbReference>
<protein>
    <recommendedName>
        <fullName evidence="5">Exopolyphosphatase</fullName>
    </recommendedName>
</protein>
<dbReference type="Pfam" id="PF21697">
    <property type="entry name" value="Ppx_C"/>
    <property type="match status" value="1"/>
</dbReference>
<evidence type="ECO:0000259" key="2">
    <source>
        <dbReference type="Pfam" id="PF21697"/>
    </source>
</evidence>